<dbReference type="AlphaFoldDB" id="G5JC88"/>
<dbReference type="Proteomes" id="UP000003477">
    <property type="component" value="Unassembled WGS sequence"/>
</dbReference>
<reference evidence="1 2" key="1">
    <citation type="journal article" date="2011" name="Front. Microbiol.">
        <title>Two Strains of Crocosphaera watsonii with Highly Conserved Genomes are Distinguished by Strain-Specific Features.</title>
        <authorList>
            <person name="Bench S.R."/>
            <person name="Ilikchyan I.N."/>
            <person name="Tripp H.J."/>
            <person name="Zehr J.P."/>
        </authorList>
    </citation>
    <scope>NUCLEOTIDE SEQUENCE [LARGE SCALE GENOMIC DNA]</scope>
    <source>
        <strain evidence="1 2">WH 0003</strain>
    </source>
</reference>
<proteinExistence type="predicted"/>
<name>G5JC88_CROWT</name>
<gene>
    <name evidence="1" type="ORF">CWATWH0003_5048</name>
</gene>
<dbReference type="EMBL" id="AESD01000758">
    <property type="protein sequence ID" value="EHJ10198.1"/>
    <property type="molecule type" value="Genomic_DNA"/>
</dbReference>
<accession>G5JC88</accession>
<evidence type="ECO:0000313" key="1">
    <source>
        <dbReference type="EMBL" id="EHJ10198.1"/>
    </source>
</evidence>
<comment type="caution">
    <text evidence="1">The sequence shown here is derived from an EMBL/GenBank/DDBJ whole genome shotgun (WGS) entry which is preliminary data.</text>
</comment>
<dbReference type="PATRIC" id="fig|423471.3.peg.4730"/>
<organism evidence="1 2">
    <name type="scientific">Crocosphaera watsonii WH 0003</name>
    <dbReference type="NCBI Taxonomy" id="423471"/>
    <lineage>
        <taxon>Bacteria</taxon>
        <taxon>Bacillati</taxon>
        <taxon>Cyanobacteriota</taxon>
        <taxon>Cyanophyceae</taxon>
        <taxon>Oscillatoriophycideae</taxon>
        <taxon>Chroococcales</taxon>
        <taxon>Aphanothecaceae</taxon>
        <taxon>Crocosphaera</taxon>
    </lineage>
</organism>
<evidence type="ECO:0000313" key="2">
    <source>
        <dbReference type="Proteomes" id="UP000003477"/>
    </source>
</evidence>
<dbReference type="RefSeq" id="WP_007312836.1">
    <property type="nucleotide sequence ID" value="NZ_AESD01000758.1"/>
</dbReference>
<sequence>MLFLQLGFIYYYGITTSLDIVATVDVAGSFTNSAEITAVDQADPDSTPGNNILAECNVKLFKKTS</sequence>
<protein>
    <submittedName>
        <fullName evidence="1">Uncharacterized protein</fullName>
    </submittedName>
</protein>
<dbReference type="GeneID" id="88768399"/>